<dbReference type="AlphaFoldDB" id="A0A9X3MTB9"/>
<evidence type="ECO:0000256" key="2">
    <source>
        <dbReference type="ARBA" id="ARBA00022448"/>
    </source>
</evidence>
<feature type="transmembrane region" description="Helical" evidence="7">
    <location>
        <begin position="352"/>
        <end position="374"/>
    </location>
</feature>
<feature type="transmembrane region" description="Helical" evidence="7">
    <location>
        <begin position="175"/>
        <end position="196"/>
    </location>
</feature>
<dbReference type="GO" id="GO:0005886">
    <property type="term" value="C:plasma membrane"/>
    <property type="evidence" value="ECO:0007669"/>
    <property type="project" value="UniProtKB-SubCell"/>
</dbReference>
<dbReference type="InterPro" id="IPR011701">
    <property type="entry name" value="MFS"/>
</dbReference>
<evidence type="ECO:0000256" key="3">
    <source>
        <dbReference type="ARBA" id="ARBA00022475"/>
    </source>
</evidence>
<feature type="transmembrane region" description="Helical" evidence="7">
    <location>
        <begin position="284"/>
        <end position="304"/>
    </location>
</feature>
<name>A0A9X3MTB9_9ACTN</name>
<evidence type="ECO:0000256" key="6">
    <source>
        <dbReference type="ARBA" id="ARBA00023136"/>
    </source>
</evidence>
<feature type="transmembrane region" description="Helical" evidence="7">
    <location>
        <begin position="48"/>
        <end position="74"/>
    </location>
</feature>
<evidence type="ECO:0000313" key="9">
    <source>
        <dbReference type="EMBL" id="MDA0162145.1"/>
    </source>
</evidence>
<organism evidence="9 10">
    <name type="scientific">Solirubrobacter ginsenosidimutans</name>
    <dbReference type="NCBI Taxonomy" id="490573"/>
    <lineage>
        <taxon>Bacteria</taxon>
        <taxon>Bacillati</taxon>
        <taxon>Actinomycetota</taxon>
        <taxon>Thermoleophilia</taxon>
        <taxon>Solirubrobacterales</taxon>
        <taxon>Solirubrobacteraceae</taxon>
        <taxon>Solirubrobacter</taxon>
    </lineage>
</organism>
<dbReference type="PROSITE" id="PS50850">
    <property type="entry name" value="MFS"/>
    <property type="match status" value="1"/>
</dbReference>
<keyword evidence="2" id="KW-0813">Transport</keyword>
<dbReference type="InterPro" id="IPR036259">
    <property type="entry name" value="MFS_trans_sf"/>
</dbReference>
<accession>A0A9X3MTB9</accession>
<feature type="transmembrane region" description="Helical" evidence="7">
    <location>
        <begin position="145"/>
        <end position="169"/>
    </location>
</feature>
<comment type="subcellular location">
    <subcellularLocation>
        <location evidence="1">Cell membrane</location>
        <topology evidence="1">Multi-pass membrane protein</topology>
    </subcellularLocation>
</comment>
<comment type="caution">
    <text evidence="9">The sequence shown here is derived from an EMBL/GenBank/DDBJ whole genome shotgun (WGS) entry which is preliminary data.</text>
</comment>
<protein>
    <submittedName>
        <fullName evidence="9">MFS transporter</fullName>
    </submittedName>
</protein>
<feature type="transmembrane region" description="Helical" evidence="7">
    <location>
        <begin position="110"/>
        <end position="133"/>
    </location>
</feature>
<reference evidence="9" key="1">
    <citation type="submission" date="2022-10" db="EMBL/GenBank/DDBJ databases">
        <title>The WGS of Solirubrobacter ginsenosidimutans DSM 21036.</title>
        <authorList>
            <person name="Jiang Z."/>
        </authorList>
    </citation>
    <scope>NUCLEOTIDE SEQUENCE</scope>
    <source>
        <strain evidence="9">DSM 21036</strain>
    </source>
</reference>
<evidence type="ECO:0000256" key="4">
    <source>
        <dbReference type="ARBA" id="ARBA00022692"/>
    </source>
</evidence>
<feature type="domain" description="Major facilitator superfamily (MFS) profile" evidence="8">
    <location>
        <begin position="15"/>
        <end position="400"/>
    </location>
</feature>
<dbReference type="SUPFAM" id="SSF103473">
    <property type="entry name" value="MFS general substrate transporter"/>
    <property type="match status" value="1"/>
</dbReference>
<dbReference type="Proteomes" id="UP001149140">
    <property type="component" value="Unassembled WGS sequence"/>
</dbReference>
<dbReference type="PROSITE" id="PS00216">
    <property type="entry name" value="SUGAR_TRANSPORT_1"/>
    <property type="match status" value="1"/>
</dbReference>
<dbReference type="EMBL" id="JAPDOD010000016">
    <property type="protein sequence ID" value="MDA0162145.1"/>
    <property type="molecule type" value="Genomic_DNA"/>
</dbReference>
<proteinExistence type="predicted"/>
<dbReference type="Pfam" id="PF07690">
    <property type="entry name" value="MFS_1"/>
    <property type="match status" value="1"/>
</dbReference>
<dbReference type="PANTHER" id="PTHR23517">
    <property type="entry name" value="RESISTANCE PROTEIN MDTM, PUTATIVE-RELATED-RELATED"/>
    <property type="match status" value="1"/>
</dbReference>
<keyword evidence="5 7" id="KW-1133">Transmembrane helix</keyword>
<sequence>MLSTQIEPRTERRTLTPRVAYAHVAAVIGLALFASGTPSPLYGTYRELFGFSPVVLTLIYATYAFGVLAALLLAGRISDEIGRRPVLLAALATLMATSVLFMLADSTVWLFIARGIQGLATGLALGAASASLLDLHPKRNPAAVGLTNGVVSAGGMGLGILISAFLVQLAPAPRVLPYVVLFVLFAIAFVGALFMPEPVEAQGRPRLTPQRPSIPPVVRRSFFLAALAVISSWSIGGLFISLGPALAAQLLHTDNHLVTGLGVFALAGSGALAQVVFGRSAPWMGTALGSLALAAGMLAIVLAASTETTALFWIGAVVGGAGFGVAFLGGLRALSSAIPPQHRAEVMSAFYIVAYLAISVPAIIAGVLVTPLGLESTFEIFGSAIAALAVGVAFEAYRTRPAAVARRVAIELA</sequence>
<dbReference type="Gene3D" id="1.20.1250.20">
    <property type="entry name" value="MFS general substrate transporter like domains"/>
    <property type="match status" value="1"/>
</dbReference>
<dbReference type="GO" id="GO:0022857">
    <property type="term" value="F:transmembrane transporter activity"/>
    <property type="evidence" value="ECO:0007669"/>
    <property type="project" value="InterPro"/>
</dbReference>
<feature type="transmembrane region" description="Helical" evidence="7">
    <location>
        <begin position="310"/>
        <end position="331"/>
    </location>
</feature>
<keyword evidence="6 7" id="KW-0472">Membrane</keyword>
<evidence type="ECO:0000259" key="8">
    <source>
        <dbReference type="PROSITE" id="PS50850"/>
    </source>
</evidence>
<feature type="transmembrane region" description="Helical" evidence="7">
    <location>
        <begin position="86"/>
        <end position="104"/>
    </location>
</feature>
<dbReference type="InterPro" id="IPR050171">
    <property type="entry name" value="MFS_Transporters"/>
</dbReference>
<evidence type="ECO:0000313" key="10">
    <source>
        <dbReference type="Proteomes" id="UP001149140"/>
    </source>
</evidence>
<feature type="transmembrane region" description="Helical" evidence="7">
    <location>
        <begin position="257"/>
        <end position="277"/>
    </location>
</feature>
<keyword evidence="4 7" id="KW-0812">Transmembrane</keyword>
<feature type="transmembrane region" description="Helical" evidence="7">
    <location>
        <begin position="380"/>
        <end position="397"/>
    </location>
</feature>
<gene>
    <name evidence="9" type="ORF">OM076_17865</name>
</gene>
<evidence type="ECO:0000256" key="7">
    <source>
        <dbReference type="SAM" id="Phobius"/>
    </source>
</evidence>
<dbReference type="PANTHER" id="PTHR23517:SF13">
    <property type="entry name" value="MAJOR FACILITATOR SUPERFAMILY MFS_1"/>
    <property type="match status" value="1"/>
</dbReference>
<keyword evidence="10" id="KW-1185">Reference proteome</keyword>
<feature type="transmembrane region" description="Helical" evidence="7">
    <location>
        <begin position="20"/>
        <end position="42"/>
    </location>
</feature>
<keyword evidence="3" id="KW-1003">Cell membrane</keyword>
<feature type="transmembrane region" description="Helical" evidence="7">
    <location>
        <begin position="217"/>
        <end position="245"/>
    </location>
</feature>
<evidence type="ECO:0000256" key="5">
    <source>
        <dbReference type="ARBA" id="ARBA00022989"/>
    </source>
</evidence>
<dbReference type="InterPro" id="IPR020846">
    <property type="entry name" value="MFS_dom"/>
</dbReference>
<dbReference type="InterPro" id="IPR005829">
    <property type="entry name" value="Sugar_transporter_CS"/>
</dbReference>
<dbReference type="RefSeq" id="WP_270041382.1">
    <property type="nucleotide sequence ID" value="NZ_JAPDOD010000016.1"/>
</dbReference>
<evidence type="ECO:0000256" key="1">
    <source>
        <dbReference type="ARBA" id="ARBA00004651"/>
    </source>
</evidence>